<feature type="domain" description="CusB-like beta-barrel" evidence="2">
    <location>
        <begin position="219"/>
        <end position="290"/>
    </location>
</feature>
<dbReference type="RefSeq" id="WP_112375824.1">
    <property type="nucleotide sequence ID" value="NZ_CP069793.1"/>
</dbReference>
<dbReference type="GO" id="GO:0015562">
    <property type="term" value="F:efflux transmembrane transporter activity"/>
    <property type="evidence" value="ECO:0007669"/>
    <property type="project" value="TreeGrafter"/>
</dbReference>
<organism evidence="5 6">
    <name type="scientific">Sphingobacterium multivorum</name>
    <dbReference type="NCBI Taxonomy" id="28454"/>
    <lineage>
        <taxon>Bacteria</taxon>
        <taxon>Pseudomonadati</taxon>
        <taxon>Bacteroidota</taxon>
        <taxon>Sphingobacteriia</taxon>
        <taxon>Sphingobacteriales</taxon>
        <taxon>Sphingobacteriaceae</taxon>
        <taxon>Sphingobacterium</taxon>
    </lineage>
</organism>
<dbReference type="Gene3D" id="2.40.30.170">
    <property type="match status" value="1"/>
</dbReference>
<accession>A0A2X2JX36</accession>
<dbReference type="Gene3D" id="1.10.287.470">
    <property type="entry name" value="Helix hairpin bin"/>
    <property type="match status" value="1"/>
</dbReference>
<evidence type="ECO:0000259" key="3">
    <source>
        <dbReference type="Pfam" id="PF25973"/>
    </source>
</evidence>
<dbReference type="PROSITE" id="PS51257">
    <property type="entry name" value="PROKAR_LIPOPROTEIN"/>
    <property type="match status" value="1"/>
</dbReference>
<dbReference type="Pfam" id="PF25989">
    <property type="entry name" value="YknX_C"/>
    <property type="match status" value="1"/>
</dbReference>
<evidence type="ECO:0000313" key="5">
    <source>
        <dbReference type="EMBL" id="SPZ92315.1"/>
    </source>
</evidence>
<protein>
    <submittedName>
        <fullName evidence="5">Efflux pump periplasmic linker BepF</fullName>
    </submittedName>
</protein>
<dbReference type="AlphaFoldDB" id="A0A2X2JX36"/>
<gene>
    <name evidence="5" type="primary">bepF_3</name>
    <name evidence="5" type="ORF">NCTC11343_04368</name>
</gene>
<dbReference type="PANTHER" id="PTHR30469:SF37">
    <property type="entry name" value="RAGD PROTEIN"/>
    <property type="match status" value="1"/>
</dbReference>
<dbReference type="NCBIfam" id="TIGR01730">
    <property type="entry name" value="RND_mfp"/>
    <property type="match status" value="1"/>
</dbReference>
<dbReference type="InterPro" id="IPR058637">
    <property type="entry name" value="YknX-like_C"/>
</dbReference>
<dbReference type="GO" id="GO:1990281">
    <property type="term" value="C:efflux pump complex"/>
    <property type="evidence" value="ECO:0007669"/>
    <property type="project" value="TreeGrafter"/>
</dbReference>
<dbReference type="Pfam" id="PF25973">
    <property type="entry name" value="BSH_CzcB"/>
    <property type="match status" value="1"/>
</dbReference>
<proteinExistence type="inferred from homology"/>
<evidence type="ECO:0000259" key="2">
    <source>
        <dbReference type="Pfam" id="PF25954"/>
    </source>
</evidence>
<evidence type="ECO:0000259" key="4">
    <source>
        <dbReference type="Pfam" id="PF25989"/>
    </source>
</evidence>
<dbReference type="InterPro" id="IPR058647">
    <property type="entry name" value="BSH_CzcB-like"/>
</dbReference>
<reference evidence="5 6" key="1">
    <citation type="submission" date="2018-06" db="EMBL/GenBank/DDBJ databases">
        <authorList>
            <consortium name="Pathogen Informatics"/>
            <person name="Doyle S."/>
        </authorList>
    </citation>
    <scope>NUCLEOTIDE SEQUENCE [LARGE SCALE GENOMIC DNA]</scope>
    <source>
        <strain evidence="5 6">NCTC11343</strain>
    </source>
</reference>
<sequence length="365" mass="39474">MKNNLFKILSIAGLIASLAGCHSAAEENVKKESPEAAAPAMETFVPSKQKLTNKMQIPGEITGFQQVEIYAKVSSYVKSLNVDIGSKVHAGQLLAVLEAPELSSQLSAAKSRLKSQEAVYMATKSTYDRLFETSKVEGTVARLDLEVAESKKNADFAQYQAAKSAYAEVQNLLNYLEIRAPFDGVIATRNVNQGAYVGPAGRGSEMPIMTIQQQRKLRLAVAVPEQYSGFLAENQPLQFTVKSLPGQTFSGKIARKSGALDSRLRSERVEIDINNIDNKLLPGMVAEVELPLTSQDSTFVVPKSAVFTSGEGSFVIAVVAGKTQRIPVQKGRSIDGQIEIFGDVKQDTKLVSKADEEIIDGTSVN</sequence>
<dbReference type="PANTHER" id="PTHR30469">
    <property type="entry name" value="MULTIDRUG RESISTANCE PROTEIN MDTA"/>
    <property type="match status" value="1"/>
</dbReference>
<dbReference type="Proteomes" id="UP000251241">
    <property type="component" value="Unassembled WGS sequence"/>
</dbReference>
<evidence type="ECO:0000313" key="6">
    <source>
        <dbReference type="Proteomes" id="UP000251241"/>
    </source>
</evidence>
<dbReference type="Gene3D" id="2.40.420.20">
    <property type="match status" value="1"/>
</dbReference>
<dbReference type="Gene3D" id="2.40.50.100">
    <property type="match status" value="1"/>
</dbReference>
<dbReference type="GeneID" id="97179331"/>
<name>A0A2X2JX36_SPHMU</name>
<dbReference type="Pfam" id="PF25954">
    <property type="entry name" value="Beta-barrel_RND_2"/>
    <property type="match status" value="1"/>
</dbReference>
<dbReference type="InterPro" id="IPR058792">
    <property type="entry name" value="Beta-barrel_RND_2"/>
</dbReference>
<comment type="similarity">
    <text evidence="1">Belongs to the membrane fusion protein (MFP) (TC 8.A.1) family.</text>
</comment>
<evidence type="ECO:0000256" key="1">
    <source>
        <dbReference type="ARBA" id="ARBA00009477"/>
    </source>
</evidence>
<dbReference type="InterPro" id="IPR006143">
    <property type="entry name" value="RND_pump_MFP"/>
</dbReference>
<feature type="domain" description="YknX-like C-terminal permuted SH3-like" evidence="4">
    <location>
        <begin position="300"/>
        <end position="365"/>
    </location>
</feature>
<dbReference type="EMBL" id="UAUU01000011">
    <property type="protein sequence ID" value="SPZ92315.1"/>
    <property type="molecule type" value="Genomic_DNA"/>
</dbReference>
<feature type="domain" description="CzcB-like barrel-sandwich hybrid" evidence="3">
    <location>
        <begin position="66"/>
        <end position="198"/>
    </location>
</feature>
<dbReference type="SUPFAM" id="SSF111369">
    <property type="entry name" value="HlyD-like secretion proteins"/>
    <property type="match status" value="1"/>
</dbReference>